<dbReference type="PANTHER" id="PTHR45737">
    <property type="entry name" value="VON WILLEBRAND FACTOR A DOMAIN-CONTAINING PROTEIN 5A"/>
    <property type="match status" value="1"/>
</dbReference>
<dbReference type="Proteomes" id="UP001162483">
    <property type="component" value="Unassembled WGS sequence"/>
</dbReference>
<dbReference type="EMBL" id="CATNWA010009696">
    <property type="protein sequence ID" value="CAI9558461.1"/>
    <property type="molecule type" value="Genomic_DNA"/>
</dbReference>
<dbReference type="InterPro" id="IPR013694">
    <property type="entry name" value="VIT"/>
</dbReference>
<feature type="non-terminal residue" evidence="2">
    <location>
        <position position="1"/>
    </location>
</feature>
<reference evidence="2" key="1">
    <citation type="submission" date="2023-05" db="EMBL/GenBank/DDBJ databases">
        <authorList>
            <person name="Stuckert A."/>
        </authorList>
    </citation>
    <scope>NUCLEOTIDE SEQUENCE</scope>
</reference>
<sequence length="156" mass="17288">KKIVADLQEKEQAHKTYDEAISRGEQAFFLEEDESSGDIFSCNVGNLPPGQEAEVTMKYVLELLMEADGAVRFVLPAVLNPRYTPIDHDVNITATSRSAGWWDPVHAECVKTLTSSLCTASPRSSPTVPSPLWSTPIVTGLVPRCHWWRVTSSIEM</sequence>
<evidence type="ECO:0000313" key="2">
    <source>
        <dbReference type="EMBL" id="CAI9558461.1"/>
    </source>
</evidence>
<keyword evidence="3" id="KW-1185">Reference proteome</keyword>
<evidence type="ECO:0000259" key="1">
    <source>
        <dbReference type="PROSITE" id="PS51468"/>
    </source>
</evidence>
<proteinExistence type="predicted"/>
<gene>
    <name evidence="2" type="ORF">SPARVUS_LOCUS4889053</name>
</gene>
<accession>A0ABN9CEC6</accession>
<feature type="domain" description="VIT" evidence="1">
    <location>
        <begin position="1"/>
        <end position="61"/>
    </location>
</feature>
<protein>
    <recommendedName>
        <fullName evidence="1">VIT domain-containing protein</fullName>
    </recommendedName>
</protein>
<dbReference type="PANTHER" id="PTHR45737:SF6">
    <property type="entry name" value="VON WILLEBRAND FACTOR A DOMAIN-CONTAINING PROTEIN 5A"/>
    <property type="match status" value="1"/>
</dbReference>
<dbReference type="Pfam" id="PF08487">
    <property type="entry name" value="VIT"/>
    <property type="match status" value="1"/>
</dbReference>
<organism evidence="2 3">
    <name type="scientific">Staurois parvus</name>
    <dbReference type="NCBI Taxonomy" id="386267"/>
    <lineage>
        <taxon>Eukaryota</taxon>
        <taxon>Metazoa</taxon>
        <taxon>Chordata</taxon>
        <taxon>Craniata</taxon>
        <taxon>Vertebrata</taxon>
        <taxon>Euteleostomi</taxon>
        <taxon>Amphibia</taxon>
        <taxon>Batrachia</taxon>
        <taxon>Anura</taxon>
        <taxon>Neobatrachia</taxon>
        <taxon>Ranoidea</taxon>
        <taxon>Ranidae</taxon>
        <taxon>Staurois</taxon>
    </lineage>
</organism>
<dbReference type="PROSITE" id="PS51468">
    <property type="entry name" value="VIT"/>
    <property type="match status" value="1"/>
</dbReference>
<evidence type="ECO:0000313" key="3">
    <source>
        <dbReference type="Proteomes" id="UP001162483"/>
    </source>
</evidence>
<name>A0ABN9CEC6_9NEOB</name>
<comment type="caution">
    <text evidence="2">The sequence shown here is derived from an EMBL/GenBank/DDBJ whole genome shotgun (WGS) entry which is preliminary data.</text>
</comment>